<dbReference type="InterPro" id="IPR030268">
    <property type="entry name" value="SYNE4"/>
</dbReference>
<name>A0ABM5ERK4_9SAUR</name>
<evidence type="ECO:0000313" key="2">
    <source>
        <dbReference type="Proteomes" id="UP001652642"/>
    </source>
</evidence>
<feature type="region of interest" description="Disordered" evidence="1">
    <location>
        <begin position="337"/>
        <end position="363"/>
    </location>
</feature>
<dbReference type="InterPro" id="IPR002017">
    <property type="entry name" value="Spectrin_repeat"/>
</dbReference>
<dbReference type="GeneID" id="110075679"/>
<feature type="region of interest" description="Disordered" evidence="1">
    <location>
        <begin position="565"/>
        <end position="585"/>
    </location>
</feature>
<dbReference type="Pfam" id="PF00435">
    <property type="entry name" value="Spectrin"/>
    <property type="match status" value="1"/>
</dbReference>
<dbReference type="SUPFAM" id="SSF46966">
    <property type="entry name" value="Spectrin repeat"/>
    <property type="match status" value="2"/>
</dbReference>
<dbReference type="RefSeq" id="XP_072835776.1">
    <property type="nucleotide sequence ID" value="XM_072979675.1"/>
</dbReference>
<feature type="region of interest" description="Disordered" evidence="1">
    <location>
        <begin position="1"/>
        <end position="46"/>
    </location>
</feature>
<gene>
    <name evidence="3 4" type="primary">SYNE4</name>
</gene>
<feature type="region of interest" description="Disordered" evidence="1">
    <location>
        <begin position="294"/>
        <end position="322"/>
    </location>
</feature>
<dbReference type="PANTHER" id="PTHR21640:SF1">
    <property type="entry name" value="NESPRIN-4"/>
    <property type="match status" value="1"/>
</dbReference>
<proteinExistence type="predicted"/>
<dbReference type="CDD" id="cd00176">
    <property type="entry name" value="SPEC"/>
    <property type="match status" value="1"/>
</dbReference>
<dbReference type="SMART" id="SM00150">
    <property type="entry name" value="SPEC"/>
    <property type="match status" value="2"/>
</dbReference>
<dbReference type="Proteomes" id="UP001652642">
    <property type="component" value="Chromosome 9"/>
</dbReference>
<dbReference type="RefSeq" id="XP_072835775.1">
    <property type="nucleotide sequence ID" value="XM_072979674.1"/>
</dbReference>
<feature type="compositionally biased region" description="Basic and acidic residues" evidence="1">
    <location>
        <begin position="477"/>
        <end position="486"/>
    </location>
</feature>
<dbReference type="InterPro" id="IPR018159">
    <property type="entry name" value="Spectrin/alpha-actinin"/>
</dbReference>
<feature type="compositionally biased region" description="Low complexity" evidence="1">
    <location>
        <begin position="1"/>
        <end position="18"/>
    </location>
</feature>
<accession>A0ABM5ERK4</accession>
<organism evidence="2 4">
    <name type="scientific">Pogona vitticeps</name>
    <name type="common">central bearded dragon</name>
    <dbReference type="NCBI Taxonomy" id="103695"/>
    <lineage>
        <taxon>Eukaryota</taxon>
        <taxon>Metazoa</taxon>
        <taxon>Chordata</taxon>
        <taxon>Craniata</taxon>
        <taxon>Vertebrata</taxon>
        <taxon>Euteleostomi</taxon>
        <taxon>Lepidosauria</taxon>
        <taxon>Squamata</taxon>
        <taxon>Bifurcata</taxon>
        <taxon>Unidentata</taxon>
        <taxon>Episquamata</taxon>
        <taxon>Toxicofera</taxon>
        <taxon>Iguania</taxon>
        <taxon>Acrodonta</taxon>
        <taxon>Agamidae</taxon>
        <taxon>Amphibolurinae</taxon>
        <taxon>Pogona</taxon>
    </lineage>
</organism>
<feature type="region of interest" description="Disordered" evidence="1">
    <location>
        <begin position="477"/>
        <end position="520"/>
    </location>
</feature>
<evidence type="ECO:0000313" key="3">
    <source>
        <dbReference type="RefSeq" id="XP_072835775.1"/>
    </source>
</evidence>
<reference evidence="3 4" key="1">
    <citation type="submission" date="2025-05" db="UniProtKB">
        <authorList>
            <consortium name="RefSeq"/>
        </authorList>
    </citation>
    <scope>IDENTIFICATION</scope>
</reference>
<dbReference type="PANTHER" id="PTHR21640">
    <property type="match status" value="1"/>
</dbReference>
<sequence>MAATGDCGEAEAAAAAATSRREELPLGCPDSARRPSAGEARLREKAPAGPLQELLSRLQDWLLAAEETARAACPAAAHASYAQARKELRRFEALRGQVSAKLWPLDALNRRYQQLGRSGAGDGLGLRLRAAVREVNQRWEALQARAAAVSRRLKHFVTQWEEFETEREALRLWLTELSLRLMDVEHFSGGTLLEKMTRLQAFQEDVQANAERMDRLLAQGERLIQKSQPEDAELLEEELQDLSGFCQEIFCRVFCFWQQLVSLSLVFEDAWLSDGERDPESSCFTEESLALDGQREAGAPWPPLAPLGRPTPEEDPPLCHAHQVPKVGGALELEWDPSVDVGSTSSRDEEDSSSSSSSCSAIPGVDPWEEPCPACQSSLWGSQPLVQRHSSQEGLWALGGFRGPWEQLAGSARDPKRRAAGTSAGLPSVVRKACPWGAPRSPVKEGSCCPVEPTGFEPQRPETWLGKSWQEAAGRQLAREESDGRRQRCRLPAGETYHPAQSQRSSQPAKRGKPEQLAKRRAKHPFFAHPGLGSNGQPPNLLLLIDFREEMAQFPASRTCNHHGEGVLPEPPTKVHPTGDAADEDAAAACSQPDAAAAAAAAGAAALDGQLSLPGPVHALLFPGQGLRQVFLPRAQAQWATTHLARVMGHQVPRLGSSGESCLWKRQASPGRALSCGCSERGSSPRQLQARGRLFGQRAGYLPDPPPPGRSQPACLELAKGSACGAEAVLRPSWPNPSSSSRDLPATWPQLPSRLRWVSPFQRALPSTAPFLSTASSVWCQRRSGAGWGWRKAGILWVGWAEGLNP</sequence>
<dbReference type="Gene3D" id="1.20.58.60">
    <property type="match status" value="1"/>
</dbReference>
<feature type="compositionally biased region" description="Polar residues" evidence="1">
    <location>
        <begin position="499"/>
        <end position="508"/>
    </location>
</feature>
<protein>
    <submittedName>
        <fullName evidence="3 4">Nesprin-4 isoform X1</fullName>
    </submittedName>
</protein>
<keyword evidence="2" id="KW-1185">Reference proteome</keyword>
<evidence type="ECO:0000256" key="1">
    <source>
        <dbReference type="SAM" id="MobiDB-lite"/>
    </source>
</evidence>
<evidence type="ECO:0000313" key="4">
    <source>
        <dbReference type="RefSeq" id="XP_072835776.1"/>
    </source>
</evidence>